<proteinExistence type="inferred from homology"/>
<dbReference type="Gene3D" id="1.25.70.10">
    <property type="entry name" value="Transcription termination factor 3, mitochondrial"/>
    <property type="match status" value="1"/>
</dbReference>
<protein>
    <submittedName>
        <fullName evidence="4">Uncharacterized protein</fullName>
    </submittedName>
</protein>
<dbReference type="GO" id="GO:0006353">
    <property type="term" value="P:DNA-templated transcription termination"/>
    <property type="evidence" value="ECO:0007669"/>
    <property type="project" value="UniProtKB-KW"/>
</dbReference>
<dbReference type="SMART" id="SM00733">
    <property type="entry name" value="Mterf"/>
    <property type="match status" value="5"/>
</dbReference>
<dbReference type="FunFam" id="1.25.70.10:FF:000001">
    <property type="entry name" value="Mitochondrial transcription termination factor-like"/>
    <property type="match status" value="1"/>
</dbReference>
<dbReference type="EMBL" id="PGOL01000770">
    <property type="protein sequence ID" value="PKI65075.1"/>
    <property type="molecule type" value="Genomic_DNA"/>
</dbReference>
<keyword evidence="2" id="KW-0804">Transcription</keyword>
<reference evidence="4" key="2">
    <citation type="submission" date="2017-06" db="EMBL/GenBank/DDBJ databases">
        <title>The pomegranate genome and the genomics of punicalagin biosynthesis.</title>
        <authorList>
            <person name="Xu C."/>
        </authorList>
    </citation>
    <scope>NUCLEOTIDE SEQUENCE [LARGE SCALE GENOMIC DNA]</scope>
    <source>
        <tissue evidence="4">Fresh leaf</tissue>
    </source>
</reference>
<keyword evidence="2" id="KW-0806">Transcription termination</keyword>
<comment type="similarity">
    <text evidence="1">Belongs to the mTERF family.</text>
</comment>
<evidence type="ECO:0000256" key="2">
    <source>
        <dbReference type="ARBA" id="ARBA00022472"/>
    </source>
</evidence>
<keyword evidence="3" id="KW-0809">Transit peptide</keyword>
<sequence>MIVSSLRRCSLCLSSHSTIPIHSPLPYPPLLLLIPLRFLSVNPNEEDSPTLSLLVETLGFTPEAALSVCGKLRTNNSENVGSVISFFKGRGFTADQIRSMVRRFPEILRQHPERNLLPKLEFLGSKGLLGPDLGEFISSHPVILKRSLERFIIPNFNFYRTILESDKRAASPDIAIAPNMRYLLDNGVSKSNIAALLHRDDTVLHSSRARLREAMRVLKEMGLDPKKSTFQHALMAVLRMSKSSWESKARLYRNWGWSEAELLSAFRKYPLCMAVSEDKINRVMSFFVDRMGWRPSLIAEHPILLTQSLEKKTIPRALVLQFLHSKDMFEKHYSLAHFFKMSEKAFLERIARYQEAAPHILAIYKDEMNKPR</sequence>
<gene>
    <name evidence="4" type="ORF">CDL15_Pgr011349</name>
    <name evidence="5" type="ORF">CRG98_014544</name>
</gene>
<comment type="caution">
    <text evidence="4">The sequence shown here is derived from an EMBL/GenBank/DDBJ whole genome shotgun (WGS) entry which is preliminary data.</text>
</comment>
<evidence type="ECO:0000313" key="7">
    <source>
        <dbReference type="Proteomes" id="UP000233551"/>
    </source>
</evidence>
<evidence type="ECO:0000313" key="5">
    <source>
        <dbReference type="EMBL" id="PKI65075.1"/>
    </source>
</evidence>
<keyword evidence="7" id="KW-1185">Reference proteome</keyword>
<reference evidence="5 7" key="3">
    <citation type="submission" date="2017-11" db="EMBL/GenBank/DDBJ databases">
        <title>De-novo sequencing of pomegranate (Punica granatum L.) genome.</title>
        <authorList>
            <person name="Akparov Z."/>
            <person name="Amiraslanov A."/>
            <person name="Hajiyeva S."/>
            <person name="Abbasov M."/>
            <person name="Kaur K."/>
            <person name="Hamwieh A."/>
            <person name="Solovyev V."/>
            <person name="Salamov A."/>
            <person name="Braich B."/>
            <person name="Kosarev P."/>
            <person name="Mahmoud A."/>
            <person name="Hajiyev E."/>
            <person name="Babayeva S."/>
            <person name="Izzatullayeva V."/>
            <person name="Mammadov A."/>
            <person name="Mammadov A."/>
            <person name="Sharifova S."/>
            <person name="Ojaghi J."/>
            <person name="Eynullazada K."/>
            <person name="Bayramov B."/>
            <person name="Abdulazimova A."/>
            <person name="Shahmuradov I."/>
        </authorList>
    </citation>
    <scope>NUCLEOTIDE SEQUENCE [LARGE SCALE GENOMIC DNA]</scope>
    <source>
        <strain evidence="5">AG2017</strain>
        <strain evidence="7">cv. AG2017</strain>
        <tissue evidence="5">Leaf</tissue>
    </source>
</reference>
<dbReference type="PANTHER" id="PTHR13068:SF166">
    <property type="entry name" value="TRANSCRIPTION TERMINATION FACTOR MTERF15, MITOCHONDRIAL-LIKE"/>
    <property type="match status" value="1"/>
</dbReference>
<evidence type="ECO:0000256" key="1">
    <source>
        <dbReference type="ARBA" id="ARBA00007692"/>
    </source>
</evidence>
<organism evidence="4 6">
    <name type="scientific">Punica granatum</name>
    <name type="common">Pomegranate</name>
    <dbReference type="NCBI Taxonomy" id="22663"/>
    <lineage>
        <taxon>Eukaryota</taxon>
        <taxon>Viridiplantae</taxon>
        <taxon>Streptophyta</taxon>
        <taxon>Embryophyta</taxon>
        <taxon>Tracheophyta</taxon>
        <taxon>Spermatophyta</taxon>
        <taxon>Magnoliopsida</taxon>
        <taxon>eudicotyledons</taxon>
        <taxon>Gunneridae</taxon>
        <taxon>Pentapetalae</taxon>
        <taxon>rosids</taxon>
        <taxon>malvids</taxon>
        <taxon>Myrtales</taxon>
        <taxon>Lythraceae</taxon>
        <taxon>Punica</taxon>
    </lineage>
</organism>
<reference evidence="6" key="1">
    <citation type="journal article" date="2017" name="Plant J.">
        <title>The pomegranate (Punica granatum L.) genome and the genomics of punicalagin biosynthesis.</title>
        <authorList>
            <person name="Qin G."/>
            <person name="Xu C."/>
            <person name="Ming R."/>
            <person name="Tang H."/>
            <person name="Guyot R."/>
            <person name="Kramer E.M."/>
            <person name="Hu Y."/>
            <person name="Yi X."/>
            <person name="Qi Y."/>
            <person name="Xu X."/>
            <person name="Gao Z."/>
            <person name="Pan H."/>
            <person name="Jian J."/>
            <person name="Tian Y."/>
            <person name="Yue Z."/>
            <person name="Xu Y."/>
        </authorList>
    </citation>
    <scope>NUCLEOTIDE SEQUENCE [LARGE SCALE GENOMIC DNA]</scope>
    <source>
        <strain evidence="6">cv. Dabenzi</strain>
    </source>
</reference>
<evidence type="ECO:0000256" key="3">
    <source>
        <dbReference type="ARBA" id="ARBA00022946"/>
    </source>
</evidence>
<dbReference type="InterPro" id="IPR038538">
    <property type="entry name" value="MTERF_sf"/>
</dbReference>
<dbReference type="GO" id="GO:0003676">
    <property type="term" value="F:nucleic acid binding"/>
    <property type="evidence" value="ECO:0007669"/>
    <property type="project" value="InterPro"/>
</dbReference>
<dbReference type="Proteomes" id="UP000233551">
    <property type="component" value="Unassembled WGS sequence"/>
</dbReference>
<dbReference type="Proteomes" id="UP000197138">
    <property type="component" value="Unassembled WGS sequence"/>
</dbReference>
<dbReference type="PANTHER" id="PTHR13068">
    <property type="entry name" value="CGI-12 PROTEIN-RELATED"/>
    <property type="match status" value="1"/>
</dbReference>
<dbReference type="STRING" id="22663.A0A218WGS2"/>
<dbReference type="Pfam" id="PF02536">
    <property type="entry name" value="mTERF"/>
    <property type="match status" value="2"/>
</dbReference>
<dbReference type="EMBL" id="MTKT01004486">
    <property type="protein sequence ID" value="OWM71222.1"/>
    <property type="molecule type" value="Genomic_DNA"/>
</dbReference>
<evidence type="ECO:0000313" key="6">
    <source>
        <dbReference type="Proteomes" id="UP000197138"/>
    </source>
</evidence>
<dbReference type="InterPro" id="IPR003690">
    <property type="entry name" value="MTERF"/>
</dbReference>
<evidence type="ECO:0000313" key="4">
    <source>
        <dbReference type="EMBL" id="OWM71222.1"/>
    </source>
</evidence>
<accession>A0A218WGS2</accession>
<keyword evidence="2" id="KW-0805">Transcription regulation</keyword>
<dbReference type="AlphaFoldDB" id="A0A218WGS2"/>
<name>A0A218WGS2_PUNGR</name>